<keyword evidence="12" id="KW-1185">Reference proteome</keyword>
<evidence type="ECO:0000256" key="7">
    <source>
        <dbReference type="ARBA" id="ARBA00023136"/>
    </source>
</evidence>
<keyword evidence="5 10" id="KW-1133">Transmembrane helix</keyword>
<dbReference type="GO" id="GO:0033179">
    <property type="term" value="C:proton-transporting V-type ATPase, V0 domain"/>
    <property type="evidence" value="ECO:0007669"/>
    <property type="project" value="InterPro"/>
</dbReference>
<dbReference type="InterPro" id="IPR002490">
    <property type="entry name" value="V-ATPase_116kDa_su"/>
</dbReference>
<evidence type="ECO:0000313" key="11">
    <source>
        <dbReference type="EMBL" id="ARD85656.1"/>
    </source>
</evidence>
<keyword evidence="6 10" id="KW-0406">Ion transport</keyword>
<proteinExistence type="inferred from homology"/>
<evidence type="ECO:0000256" key="4">
    <source>
        <dbReference type="ARBA" id="ARBA00022692"/>
    </source>
</evidence>
<dbReference type="Proteomes" id="UP000192050">
    <property type="component" value="Chromosome"/>
</dbReference>
<evidence type="ECO:0000256" key="3">
    <source>
        <dbReference type="ARBA" id="ARBA00022448"/>
    </source>
</evidence>
<dbReference type="Pfam" id="PF01496">
    <property type="entry name" value="V_ATPase_I"/>
    <property type="match status" value="1"/>
</dbReference>
<evidence type="ECO:0000256" key="2">
    <source>
        <dbReference type="ARBA" id="ARBA00009904"/>
    </source>
</evidence>
<dbReference type="GeneID" id="31677307"/>
<evidence type="ECO:0000256" key="10">
    <source>
        <dbReference type="RuleBase" id="RU361189"/>
    </source>
</evidence>
<evidence type="ECO:0000256" key="9">
    <source>
        <dbReference type="ARBA" id="ARBA00068671"/>
    </source>
</evidence>
<dbReference type="GO" id="GO:0007035">
    <property type="term" value="P:vacuolar acidification"/>
    <property type="evidence" value="ECO:0007669"/>
    <property type="project" value="TreeGrafter"/>
</dbReference>
<feature type="transmembrane region" description="Helical" evidence="10">
    <location>
        <begin position="544"/>
        <end position="564"/>
    </location>
</feature>
<dbReference type="PANTHER" id="PTHR11629">
    <property type="entry name" value="VACUOLAR PROTON ATPASES"/>
    <property type="match status" value="1"/>
</dbReference>
<dbReference type="PANTHER" id="PTHR11629:SF63">
    <property type="entry name" value="V-TYPE PROTON ATPASE SUBUNIT A"/>
    <property type="match status" value="1"/>
</dbReference>
<dbReference type="KEGG" id="fai:FAD_1817"/>
<feature type="transmembrane region" description="Helical" evidence="10">
    <location>
        <begin position="576"/>
        <end position="599"/>
    </location>
</feature>
<comment type="subcellular location">
    <subcellularLocation>
        <location evidence="1">Membrane</location>
        <topology evidence="1">Multi-pass membrane protein</topology>
    </subcellularLocation>
</comment>
<evidence type="ECO:0000256" key="6">
    <source>
        <dbReference type="ARBA" id="ARBA00023065"/>
    </source>
</evidence>
<evidence type="ECO:0000256" key="8">
    <source>
        <dbReference type="ARBA" id="ARBA00059506"/>
    </source>
</evidence>
<dbReference type="OrthoDB" id="85892at2157"/>
<evidence type="ECO:0000256" key="1">
    <source>
        <dbReference type="ARBA" id="ARBA00004141"/>
    </source>
</evidence>
<keyword evidence="7 10" id="KW-0472">Membrane</keyword>
<comment type="function">
    <text evidence="8">Component of the A-type ATP synthase that produces ATP from ADP in the presence of a proton gradient across the membrane.</text>
</comment>
<dbReference type="RefSeq" id="WP_081143107.1">
    <property type="nucleotide sequence ID" value="NZ_CP015363.1"/>
</dbReference>
<dbReference type="Gene3D" id="3.30.70.2170">
    <property type="match status" value="1"/>
</dbReference>
<keyword evidence="3 10" id="KW-0813">Transport</keyword>
<dbReference type="Gene3D" id="1.20.1460.20">
    <property type="match status" value="1"/>
</dbReference>
<feature type="transmembrane region" description="Helical" evidence="10">
    <location>
        <begin position="512"/>
        <end position="532"/>
    </location>
</feature>
<dbReference type="EMBL" id="CP015363">
    <property type="protein sequence ID" value="ARD85656.1"/>
    <property type="molecule type" value="Genomic_DNA"/>
</dbReference>
<dbReference type="GO" id="GO:0046961">
    <property type="term" value="F:proton-transporting ATPase activity, rotational mechanism"/>
    <property type="evidence" value="ECO:0007669"/>
    <property type="project" value="InterPro"/>
</dbReference>
<dbReference type="STRING" id="74969.FAD_1817"/>
<name>A0A1V0N6E8_9ARCH</name>
<dbReference type="GO" id="GO:0051117">
    <property type="term" value="F:ATPase binding"/>
    <property type="evidence" value="ECO:0007669"/>
    <property type="project" value="TreeGrafter"/>
</dbReference>
<reference evidence="11 12" key="1">
    <citation type="submission" date="2011-10" db="EMBL/GenBank/DDBJ databases">
        <title>Metabolic and evolutionary patterns in the extreme acidophile Ferroplasma acidiphilum.</title>
        <authorList>
            <person name="Golyshina O.V."/>
            <person name="Kozyavkin S.A."/>
            <person name="Tatusov R.L."/>
            <person name="Slesarev A.I."/>
            <person name="Golyshin P.N."/>
        </authorList>
    </citation>
    <scope>NUCLEOTIDE SEQUENCE [LARGE SCALE GENOMIC DNA]</scope>
    <source>
        <strain evidence="12">Y</strain>
    </source>
</reference>
<organism evidence="11 12">
    <name type="scientific">Ferroplasma acidiphilum</name>
    <dbReference type="NCBI Taxonomy" id="74969"/>
    <lineage>
        <taxon>Archaea</taxon>
        <taxon>Methanobacteriati</taxon>
        <taxon>Thermoplasmatota</taxon>
        <taxon>Thermoplasmata</taxon>
        <taxon>Thermoplasmatales</taxon>
        <taxon>Ferroplasmaceae</taxon>
        <taxon>Ferroplasma</taxon>
    </lineage>
</organism>
<evidence type="ECO:0000256" key="5">
    <source>
        <dbReference type="ARBA" id="ARBA00022989"/>
    </source>
</evidence>
<feature type="transmembrane region" description="Helical" evidence="10">
    <location>
        <begin position="447"/>
        <end position="467"/>
    </location>
</feature>
<dbReference type="AlphaFoldDB" id="A0A1V0N6E8"/>
<gene>
    <name evidence="11" type="primary">ntpI</name>
    <name evidence="11" type="ORF">FAD_1817</name>
</gene>
<sequence>MLKPVKMTKIRIIGLNTYKNKIVDDMHDLNVIQIENAEPEVAKVFNTQGSNANYKVLSENLSRFKGFLSILPQREVKHKKYYSSPEEVLEDISKIYIAGELNKLKDDEEKLTAKIQENKITLKPLELLSGFGEDLSILNNDYVESFIIKSSDETESLKTDYATFINLNNGYSTVTINRKNEPEFLSILSSKTYDMMKIPELNGTVKENIELIHNTINEASNAIEGIKSSLNALSDKYYEPVAQITEQLEIYVKEEEILSNIAFSENAFALEGWIPESEYEKVSSVLNEDSNNTMFIQKIETKEDPPTKLSNPKHFKIFEFFIRFYSLPEEYEFDPTMIFALVFPVFFGLMVGDAGYGLVILLISLFIIHRVDHPPAKSHIPKKLSGFILMIMGKNSLKTLAKALIPSSIIAIIFGIVFNEFFGFTIYPVPFRLSSTPVPVIHIGELLMISGYIGLAFVTFGFVLGIINNAYINHRKAAVAKVGWILMAWAFAILGLNLIHRVSLSPLETSSLIGYVMLIVGFITVVVFEGTLSLMEIPSIISHILSYTRIVGILLASVVLVLVIDTVFRATLSDPFYFIIIGVVVLVVGQLFNLIIAVFEPGIQGARLLYVEFFSKFYFGNGKPFSPFGSNRRFTLKKFDKK</sequence>
<accession>A0A1V0N6E8</accession>
<feature type="transmembrane region" description="Helical" evidence="10">
    <location>
        <begin position="403"/>
        <end position="427"/>
    </location>
</feature>
<keyword evidence="4 10" id="KW-0812">Transmembrane</keyword>
<protein>
    <recommendedName>
        <fullName evidence="9 10">A-type ATP synthase subunit I</fullName>
    </recommendedName>
</protein>
<evidence type="ECO:0000313" key="12">
    <source>
        <dbReference type="Proteomes" id="UP000192050"/>
    </source>
</evidence>
<dbReference type="GO" id="GO:0016471">
    <property type="term" value="C:vacuolar proton-transporting V-type ATPase complex"/>
    <property type="evidence" value="ECO:0007669"/>
    <property type="project" value="TreeGrafter"/>
</dbReference>
<feature type="transmembrane region" description="Helical" evidence="10">
    <location>
        <begin position="337"/>
        <end position="368"/>
    </location>
</feature>
<comment type="similarity">
    <text evidence="2 10">Belongs to the V-ATPase 116 kDa subunit family.</text>
</comment>
<feature type="transmembrane region" description="Helical" evidence="10">
    <location>
        <begin position="479"/>
        <end position="500"/>
    </location>
</feature>
<dbReference type="Gene3D" id="3.30.70.2750">
    <property type="match status" value="1"/>
</dbReference>